<gene>
    <name evidence="1" type="ORF">ABPEKODN_00030</name>
</gene>
<dbReference type="AlphaFoldDB" id="A0A7G9YDY3"/>
<organism evidence="1">
    <name type="scientific">Candidatus Methanogaster sp. ANME-2c ERB4</name>
    <dbReference type="NCBI Taxonomy" id="2759911"/>
    <lineage>
        <taxon>Archaea</taxon>
        <taxon>Methanobacteriati</taxon>
        <taxon>Methanobacteriota</taxon>
        <taxon>Stenosarchaea group</taxon>
        <taxon>Methanomicrobia</taxon>
        <taxon>Methanosarcinales</taxon>
        <taxon>ANME-2 cluster</taxon>
        <taxon>Candidatus Methanogasteraceae</taxon>
        <taxon>Candidatus Methanogaster</taxon>
    </lineage>
</organism>
<name>A0A7G9YDY3_9EURY</name>
<dbReference type="EMBL" id="MT631173">
    <property type="protein sequence ID" value="QNO46217.1"/>
    <property type="molecule type" value="Genomic_DNA"/>
</dbReference>
<reference evidence="1" key="1">
    <citation type="submission" date="2020-06" db="EMBL/GenBank/DDBJ databases">
        <title>Unique genomic features of the anaerobic methanotrophic archaea.</title>
        <authorList>
            <person name="Chadwick G.L."/>
            <person name="Skennerton C.T."/>
            <person name="Laso-Perez R."/>
            <person name="Leu A.O."/>
            <person name="Speth D.R."/>
            <person name="Yu H."/>
            <person name="Morgan-Lang C."/>
            <person name="Hatzenpichler R."/>
            <person name="Goudeau D."/>
            <person name="Malmstrom R."/>
            <person name="Brazelton W.J."/>
            <person name="Woyke T."/>
            <person name="Hallam S.J."/>
            <person name="Tyson G.W."/>
            <person name="Wegener G."/>
            <person name="Boetius A."/>
            <person name="Orphan V."/>
        </authorList>
    </citation>
    <scope>NUCLEOTIDE SEQUENCE</scope>
</reference>
<sequence>MDTQQKYDEAEYFLEMMKENIEDRQKFRYNLSAFVSAARSVTFVLKKEFSKNPDLDEWYCKKQMQMKRDKLFKFFKNKRDYVIHKKGTIDTRAEISETINLPITVSVSFEAIGIKADGTTKNEEYSESPDKLKLVAKPNNTEKTKIRWFFRDWSEPDGDVVTLCERYIKKLKIMVEEAENKFGKAKAPQKRLTYK</sequence>
<proteinExistence type="predicted"/>
<accession>A0A7G9YDY3</accession>
<evidence type="ECO:0000313" key="1">
    <source>
        <dbReference type="EMBL" id="QNO46217.1"/>
    </source>
</evidence>
<protein>
    <submittedName>
        <fullName evidence="1">Uncharacterized protein</fullName>
    </submittedName>
</protein>